<gene>
    <name evidence="1" type="ORF">PHYBLDRAFT_64467</name>
</gene>
<keyword evidence="2" id="KW-1185">Reference proteome</keyword>
<dbReference type="InParanoid" id="A0A167NB50"/>
<dbReference type="VEuPathDB" id="FungiDB:PHYBLDRAFT_64467"/>
<evidence type="ECO:0000313" key="2">
    <source>
        <dbReference type="Proteomes" id="UP000077315"/>
    </source>
</evidence>
<reference evidence="2" key="1">
    <citation type="submission" date="2015-06" db="EMBL/GenBank/DDBJ databases">
        <title>Expansion of signal transduction pathways in fungi by whole-genome duplication.</title>
        <authorList>
            <consortium name="DOE Joint Genome Institute"/>
            <person name="Corrochano L.M."/>
            <person name="Kuo A."/>
            <person name="Marcet-Houben M."/>
            <person name="Polaino S."/>
            <person name="Salamov A."/>
            <person name="Villalobos J.M."/>
            <person name="Alvarez M.I."/>
            <person name="Avalos J."/>
            <person name="Benito E.P."/>
            <person name="Benoit I."/>
            <person name="Burger G."/>
            <person name="Camino L.P."/>
            <person name="Canovas D."/>
            <person name="Cerda-Olmedo E."/>
            <person name="Cheng J.-F."/>
            <person name="Dominguez A."/>
            <person name="Elias M."/>
            <person name="Eslava A.P."/>
            <person name="Glaser F."/>
            <person name="Grimwood J."/>
            <person name="Gutierrez G."/>
            <person name="Heitman J."/>
            <person name="Henrissat B."/>
            <person name="Iturriaga E.A."/>
            <person name="Lang B.F."/>
            <person name="Lavin J.L."/>
            <person name="Lee S."/>
            <person name="Li W."/>
            <person name="Lindquist E."/>
            <person name="Lopez-Garcia S."/>
            <person name="Luque E.M."/>
            <person name="Marcos A.T."/>
            <person name="Martin J."/>
            <person name="McCluskey K."/>
            <person name="Medina H.R."/>
            <person name="Miralles-Duran A."/>
            <person name="Miyazaki A."/>
            <person name="Munoz-Torres E."/>
            <person name="Oguiza J.A."/>
            <person name="Ohm R."/>
            <person name="Olmedo M."/>
            <person name="Orejas M."/>
            <person name="Ortiz-Castellanos L."/>
            <person name="Pisabarro A.G."/>
            <person name="Rodriguez-Romero J."/>
            <person name="Ruiz-Herrera J."/>
            <person name="Ruiz-Vazquez R."/>
            <person name="Sanz C."/>
            <person name="Schackwitz W."/>
            <person name="Schmutz J."/>
            <person name="Shahriari M."/>
            <person name="Shelest E."/>
            <person name="Silva-Franco F."/>
            <person name="Soanes D."/>
            <person name="Syed K."/>
            <person name="Tagua V.G."/>
            <person name="Talbot N.J."/>
            <person name="Thon M."/>
            <person name="De vries R.P."/>
            <person name="Wiebenga A."/>
            <person name="Yadav J.S."/>
            <person name="Braun E.L."/>
            <person name="Baker S."/>
            <person name="Garre V."/>
            <person name="Horwitz B."/>
            <person name="Torres-Martinez S."/>
            <person name="Idnurm A."/>
            <person name="Herrera-Estrella A."/>
            <person name="Gabaldon T."/>
            <person name="Grigoriev I.V."/>
        </authorList>
    </citation>
    <scope>NUCLEOTIDE SEQUENCE [LARGE SCALE GENOMIC DNA]</scope>
    <source>
        <strain evidence="2">NRRL 1555(-)</strain>
    </source>
</reference>
<dbReference type="EMBL" id="KV440977">
    <property type="protein sequence ID" value="OAD75554.1"/>
    <property type="molecule type" value="Genomic_DNA"/>
</dbReference>
<proteinExistence type="predicted"/>
<evidence type="ECO:0000313" key="1">
    <source>
        <dbReference type="EMBL" id="OAD75554.1"/>
    </source>
</evidence>
<organism evidence="1 2">
    <name type="scientific">Phycomyces blakesleeanus (strain ATCC 8743b / DSM 1359 / FGSC 10004 / NBRC 33097 / NRRL 1555)</name>
    <dbReference type="NCBI Taxonomy" id="763407"/>
    <lineage>
        <taxon>Eukaryota</taxon>
        <taxon>Fungi</taxon>
        <taxon>Fungi incertae sedis</taxon>
        <taxon>Mucoromycota</taxon>
        <taxon>Mucoromycotina</taxon>
        <taxon>Mucoromycetes</taxon>
        <taxon>Mucorales</taxon>
        <taxon>Phycomycetaceae</taxon>
        <taxon>Phycomyces</taxon>
    </lineage>
</organism>
<dbReference type="Proteomes" id="UP000077315">
    <property type="component" value="Unassembled WGS sequence"/>
</dbReference>
<dbReference type="RefSeq" id="XP_018293594.1">
    <property type="nucleotide sequence ID" value="XM_018441304.1"/>
</dbReference>
<dbReference type="AlphaFoldDB" id="A0A167NB50"/>
<dbReference type="GeneID" id="29002210"/>
<sequence>MTTQTKNQLETVIAAIMRNLTAKIITCLYSALLLLSQALLENVEEEKLEVLKDNLHFKQECKFMHRKFESMMKAVAELAKKVPIYIFYEYLFFDTDTFELSILI</sequence>
<protein>
    <submittedName>
        <fullName evidence="1">Uncharacterized protein</fullName>
    </submittedName>
</protein>
<name>A0A167NB50_PHYB8</name>
<accession>A0A167NB50</accession>